<proteinExistence type="predicted"/>
<sequence>MNKSMNATYNLLEEMAINNSHWPNERQLPKKNSDLIEVDEATTMKAHIEALTKQVSKTGASARHVNVMGCDLYTSPHLSVEYRKGTILLQGP</sequence>
<keyword evidence="2" id="KW-1185">Reference proteome</keyword>
<accession>A0AAE0A830</accession>
<organism evidence="1 2">
    <name type="scientific">Dipteronia sinensis</name>
    <dbReference type="NCBI Taxonomy" id="43782"/>
    <lineage>
        <taxon>Eukaryota</taxon>
        <taxon>Viridiplantae</taxon>
        <taxon>Streptophyta</taxon>
        <taxon>Embryophyta</taxon>
        <taxon>Tracheophyta</taxon>
        <taxon>Spermatophyta</taxon>
        <taxon>Magnoliopsida</taxon>
        <taxon>eudicotyledons</taxon>
        <taxon>Gunneridae</taxon>
        <taxon>Pentapetalae</taxon>
        <taxon>rosids</taxon>
        <taxon>malvids</taxon>
        <taxon>Sapindales</taxon>
        <taxon>Sapindaceae</taxon>
        <taxon>Hippocastanoideae</taxon>
        <taxon>Acereae</taxon>
        <taxon>Dipteronia</taxon>
    </lineage>
</organism>
<dbReference type="Proteomes" id="UP001281410">
    <property type="component" value="Unassembled WGS sequence"/>
</dbReference>
<comment type="caution">
    <text evidence="1">The sequence shown here is derived from an EMBL/GenBank/DDBJ whole genome shotgun (WGS) entry which is preliminary data.</text>
</comment>
<dbReference type="EMBL" id="JANJYJ010000006">
    <property type="protein sequence ID" value="KAK3205399.1"/>
    <property type="molecule type" value="Genomic_DNA"/>
</dbReference>
<dbReference type="AlphaFoldDB" id="A0AAE0A830"/>
<reference evidence="1" key="1">
    <citation type="journal article" date="2023" name="Plant J.">
        <title>Genome sequences and population genomics provide insights into the demographic history, inbreeding, and mutation load of two 'living fossil' tree species of Dipteronia.</title>
        <authorList>
            <person name="Feng Y."/>
            <person name="Comes H.P."/>
            <person name="Chen J."/>
            <person name="Zhu S."/>
            <person name="Lu R."/>
            <person name="Zhang X."/>
            <person name="Li P."/>
            <person name="Qiu J."/>
            <person name="Olsen K.M."/>
            <person name="Qiu Y."/>
        </authorList>
    </citation>
    <scope>NUCLEOTIDE SEQUENCE</scope>
    <source>
        <strain evidence="1">NBL</strain>
    </source>
</reference>
<gene>
    <name evidence="1" type="ORF">Dsin_019445</name>
</gene>
<evidence type="ECO:0000313" key="1">
    <source>
        <dbReference type="EMBL" id="KAK3205399.1"/>
    </source>
</evidence>
<name>A0AAE0A830_9ROSI</name>
<evidence type="ECO:0000313" key="2">
    <source>
        <dbReference type="Proteomes" id="UP001281410"/>
    </source>
</evidence>
<protein>
    <submittedName>
        <fullName evidence="1">Uncharacterized protein</fullName>
    </submittedName>
</protein>